<dbReference type="EMBL" id="CALNXK010000068">
    <property type="protein sequence ID" value="CAH3142213.1"/>
    <property type="molecule type" value="Genomic_DNA"/>
</dbReference>
<name>A0ABN8PEQ4_9CNID</name>
<keyword evidence="3" id="KW-1185">Reference proteome</keyword>
<accession>A0ABN8PEQ4</accession>
<comment type="caution">
    <text evidence="2">The sequence shown here is derived from an EMBL/GenBank/DDBJ whole genome shotgun (WGS) entry which is preliminary data.</text>
</comment>
<reference evidence="2 3" key="1">
    <citation type="submission" date="2022-05" db="EMBL/GenBank/DDBJ databases">
        <authorList>
            <consortium name="Genoscope - CEA"/>
            <person name="William W."/>
        </authorList>
    </citation>
    <scope>NUCLEOTIDE SEQUENCE [LARGE SCALE GENOMIC DNA]</scope>
</reference>
<dbReference type="Proteomes" id="UP001159405">
    <property type="component" value="Unassembled WGS sequence"/>
</dbReference>
<protein>
    <submittedName>
        <fullName evidence="2">Uncharacterized protein</fullName>
    </submittedName>
</protein>
<sequence length="152" mass="17126">MMLIWIDCFQLQVILVFLLFQPAIKVDSLKCYHCKGPDDGRPYPMETCEKEETEMTCTTLNNMEMACGRYHHQINSSASVHEVEGRACVPKQDCHWIGMSCRAIILAGGDCEYSCCDEDFCNNVSSLSADNCLIAGGYFCGLLYLYKLTFSN</sequence>
<gene>
    <name evidence="2" type="ORF">PLOB_00042212</name>
</gene>
<feature type="signal peptide" evidence="1">
    <location>
        <begin position="1"/>
        <end position="28"/>
    </location>
</feature>
<keyword evidence="1" id="KW-0732">Signal</keyword>
<evidence type="ECO:0000313" key="2">
    <source>
        <dbReference type="EMBL" id="CAH3142213.1"/>
    </source>
</evidence>
<feature type="chain" id="PRO_5045788322" evidence="1">
    <location>
        <begin position="29"/>
        <end position="152"/>
    </location>
</feature>
<proteinExistence type="predicted"/>
<organism evidence="2 3">
    <name type="scientific">Porites lobata</name>
    <dbReference type="NCBI Taxonomy" id="104759"/>
    <lineage>
        <taxon>Eukaryota</taxon>
        <taxon>Metazoa</taxon>
        <taxon>Cnidaria</taxon>
        <taxon>Anthozoa</taxon>
        <taxon>Hexacorallia</taxon>
        <taxon>Scleractinia</taxon>
        <taxon>Fungiina</taxon>
        <taxon>Poritidae</taxon>
        <taxon>Porites</taxon>
    </lineage>
</organism>
<evidence type="ECO:0000256" key="1">
    <source>
        <dbReference type="SAM" id="SignalP"/>
    </source>
</evidence>
<evidence type="ECO:0000313" key="3">
    <source>
        <dbReference type="Proteomes" id="UP001159405"/>
    </source>
</evidence>